<evidence type="ECO:0000256" key="9">
    <source>
        <dbReference type="SAM" id="MobiDB-lite"/>
    </source>
</evidence>
<dbReference type="PRINTS" id="PR00380">
    <property type="entry name" value="KINESINHEAVY"/>
</dbReference>
<feature type="compositionally biased region" description="Basic and acidic residues" evidence="9">
    <location>
        <begin position="787"/>
        <end position="797"/>
    </location>
</feature>
<dbReference type="GO" id="GO:0005874">
    <property type="term" value="C:microtubule"/>
    <property type="evidence" value="ECO:0007669"/>
    <property type="project" value="TreeGrafter"/>
</dbReference>
<keyword evidence="3 7" id="KW-0067">ATP-binding</keyword>
<evidence type="ECO:0000256" key="1">
    <source>
        <dbReference type="ARBA" id="ARBA00004245"/>
    </source>
</evidence>
<keyword evidence="4 8" id="KW-0175">Coiled coil</keyword>
<dbReference type="SUPFAM" id="SSF57997">
    <property type="entry name" value="Tropomyosin"/>
    <property type="match status" value="1"/>
</dbReference>
<dbReference type="GO" id="GO:0007018">
    <property type="term" value="P:microtubule-based movement"/>
    <property type="evidence" value="ECO:0007669"/>
    <property type="project" value="InterPro"/>
</dbReference>
<evidence type="ECO:0000259" key="10">
    <source>
        <dbReference type="PROSITE" id="PS50067"/>
    </source>
</evidence>
<evidence type="ECO:0000256" key="8">
    <source>
        <dbReference type="SAM" id="Coils"/>
    </source>
</evidence>
<feature type="coiled-coil region" evidence="8">
    <location>
        <begin position="1022"/>
        <end position="1094"/>
    </location>
</feature>
<dbReference type="GO" id="GO:0005524">
    <property type="term" value="F:ATP binding"/>
    <property type="evidence" value="ECO:0007669"/>
    <property type="project" value="UniProtKB-UniRule"/>
</dbReference>
<feature type="region of interest" description="Disordered" evidence="9">
    <location>
        <begin position="787"/>
        <end position="807"/>
    </location>
</feature>
<evidence type="ECO:0000313" key="11">
    <source>
        <dbReference type="EMBL" id="EDW88063.2"/>
    </source>
</evidence>
<evidence type="ECO:0000256" key="6">
    <source>
        <dbReference type="ARBA" id="ARBA00023212"/>
    </source>
</evidence>
<evidence type="ECO:0000256" key="5">
    <source>
        <dbReference type="ARBA" id="ARBA00023175"/>
    </source>
</evidence>
<dbReference type="GO" id="GO:0051726">
    <property type="term" value="P:regulation of cell cycle"/>
    <property type="evidence" value="ECO:0007669"/>
    <property type="project" value="EnsemblMetazoa"/>
</dbReference>
<keyword evidence="6" id="KW-0206">Cytoskeleton</keyword>
<feature type="region of interest" description="Disordered" evidence="9">
    <location>
        <begin position="380"/>
        <end position="414"/>
    </location>
</feature>
<evidence type="ECO:0000256" key="7">
    <source>
        <dbReference type="PROSITE-ProRule" id="PRU00283"/>
    </source>
</evidence>
<organism evidence="11 12">
    <name type="scientific">Drosophila yakuba</name>
    <name type="common">Fruit fly</name>
    <dbReference type="NCBI Taxonomy" id="7245"/>
    <lineage>
        <taxon>Eukaryota</taxon>
        <taxon>Metazoa</taxon>
        <taxon>Ecdysozoa</taxon>
        <taxon>Arthropoda</taxon>
        <taxon>Hexapoda</taxon>
        <taxon>Insecta</taxon>
        <taxon>Pterygota</taxon>
        <taxon>Neoptera</taxon>
        <taxon>Endopterygota</taxon>
        <taxon>Diptera</taxon>
        <taxon>Brachycera</taxon>
        <taxon>Muscomorpha</taxon>
        <taxon>Ephydroidea</taxon>
        <taxon>Drosophilidae</taxon>
        <taxon>Drosophila</taxon>
        <taxon>Sophophora</taxon>
    </lineage>
</organism>
<comment type="similarity">
    <text evidence="7">Belongs to the TRAFAC class myosin-kinesin ATPase superfamily. Kinesin family.</text>
</comment>
<dbReference type="InterPro" id="IPR036961">
    <property type="entry name" value="Kinesin_motor_dom_sf"/>
</dbReference>
<keyword evidence="6" id="KW-0963">Cytoplasm</keyword>
<gene>
    <name evidence="11" type="primary">Dyak\GE12936</name>
    <name evidence="11" type="synonym">dyak_GLEANR_1315</name>
    <name evidence="11" type="synonym">GE12936</name>
    <name evidence="11" type="ORF">Dyak_GE12936</name>
</gene>
<feature type="coiled-coil region" evidence="8">
    <location>
        <begin position="2124"/>
        <end position="2162"/>
    </location>
</feature>
<feature type="coiled-coil region" evidence="8">
    <location>
        <begin position="532"/>
        <end position="700"/>
    </location>
</feature>
<dbReference type="PANTHER" id="PTHR47968:SF75">
    <property type="entry name" value="CENTROMERE-ASSOCIATED PROTEIN E"/>
    <property type="match status" value="1"/>
</dbReference>
<reference evidence="11 12" key="2">
    <citation type="journal article" date="2007" name="PLoS Biol.">
        <title>Principles of genome evolution in the Drosophila melanogaster species group.</title>
        <authorList>
            <person name="Ranz J.M."/>
            <person name="Maurin D."/>
            <person name="Chan Y.S."/>
            <person name="von Grotthuss M."/>
            <person name="Hillier L.W."/>
            <person name="Roote J."/>
            <person name="Ashburner M."/>
            <person name="Bergman C.M."/>
        </authorList>
    </citation>
    <scope>NUCLEOTIDE SEQUENCE [LARGE SCALE GENOMIC DNA]</scope>
    <source>
        <strain evidence="12">Tai18E2 / Tucson 14021-0261.01</strain>
    </source>
</reference>
<dbReference type="GO" id="GO:0000776">
    <property type="term" value="C:kinetochore"/>
    <property type="evidence" value="ECO:0007669"/>
    <property type="project" value="EnsemblMetazoa"/>
</dbReference>
<evidence type="ECO:0000256" key="2">
    <source>
        <dbReference type="ARBA" id="ARBA00022741"/>
    </source>
</evidence>
<dbReference type="InterPro" id="IPR019821">
    <property type="entry name" value="Kinesin_motor_CS"/>
</dbReference>
<feature type="coiled-coil region" evidence="8">
    <location>
        <begin position="1150"/>
        <end position="1437"/>
    </location>
</feature>
<keyword evidence="12" id="KW-1185">Reference proteome</keyword>
<dbReference type="Pfam" id="PF00225">
    <property type="entry name" value="Kinesin"/>
    <property type="match status" value="1"/>
</dbReference>
<dbReference type="GO" id="GO:0007080">
    <property type="term" value="P:mitotic metaphase chromosome alignment"/>
    <property type="evidence" value="ECO:0007669"/>
    <property type="project" value="EnsemblMetazoa"/>
</dbReference>
<dbReference type="SMART" id="SM00129">
    <property type="entry name" value="KISc"/>
    <property type="match status" value="1"/>
</dbReference>
<protein>
    <submittedName>
        <fullName evidence="11">Uncharacterized protein, isoform D</fullName>
    </submittedName>
</protein>
<evidence type="ECO:0000256" key="4">
    <source>
        <dbReference type="ARBA" id="ARBA00023054"/>
    </source>
</evidence>
<reference evidence="11 12" key="1">
    <citation type="journal article" date="2007" name="Nature">
        <title>Evolution of genes and genomes on the Drosophila phylogeny.</title>
        <authorList>
            <consortium name="Drosophila 12 Genomes Consortium"/>
            <person name="Clark A.G."/>
            <person name="Eisen M.B."/>
            <person name="Smith D.R."/>
            <person name="Bergman C.M."/>
            <person name="Oliver B."/>
            <person name="Markow T.A."/>
            <person name="Kaufman T.C."/>
            <person name="Kellis M."/>
            <person name="Gelbart W."/>
            <person name="Iyer V.N."/>
            <person name="Pollard D.A."/>
            <person name="Sackton T.B."/>
            <person name="Larracuente A.M."/>
            <person name="Singh N.D."/>
            <person name="Abad J.P."/>
            <person name="Abt D.N."/>
            <person name="Adryan B."/>
            <person name="Aguade M."/>
            <person name="Akashi H."/>
            <person name="Anderson W.W."/>
            <person name="Aquadro C.F."/>
            <person name="Ardell D.H."/>
            <person name="Arguello R."/>
            <person name="Artieri C.G."/>
            <person name="Barbash D.A."/>
            <person name="Barker D."/>
            <person name="Barsanti P."/>
            <person name="Batterham P."/>
            <person name="Batzoglou S."/>
            <person name="Begun D."/>
            <person name="Bhutkar A."/>
            <person name="Blanco E."/>
            <person name="Bosak S.A."/>
            <person name="Bradley R.K."/>
            <person name="Brand A.D."/>
            <person name="Brent M.R."/>
            <person name="Brooks A.N."/>
            <person name="Brown R.H."/>
            <person name="Butlin R.K."/>
            <person name="Caggese C."/>
            <person name="Calvi B.R."/>
            <person name="Bernardo de Carvalho A."/>
            <person name="Caspi A."/>
            <person name="Castrezana S."/>
            <person name="Celniker S.E."/>
            <person name="Chang J.L."/>
            <person name="Chapple C."/>
            <person name="Chatterji S."/>
            <person name="Chinwalla A."/>
            <person name="Civetta A."/>
            <person name="Clifton S.W."/>
            <person name="Comeron J.M."/>
            <person name="Costello J.C."/>
            <person name="Coyne J.A."/>
            <person name="Daub J."/>
            <person name="David R.G."/>
            <person name="Delcher A.L."/>
            <person name="Delehaunty K."/>
            <person name="Do C.B."/>
            <person name="Ebling H."/>
            <person name="Edwards K."/>
            <person name="Eickbush T."/>
            <person name="Evans J.D."/>
            <person name="Filipski A."/>
            <person name="Findeiss S."/>
            <person name="Freyhult E."/>
            <person name="Fulton L."/>
            <person name="Fulton R."/>
            <person name="Garcia A.C."/>
            <person name="Gardiner A."/>
            <person name="Garfield D.A."/>
            <person name="Garvin B.E."/>
            <person name="Gibson G."/>
            <person name="Gilbert D."/>
            <person name="Gnerre S."/>
            <person name="Godfrey J."/>
            <person name="Good R."/>
            <person name="Gotea V."/>
            <person name="Gravely B."/>
            <person name="Greenberg A.J."/>
            <person name="Griffiths-Jones S."/>
            <person name="Gross S."/>
            <person name="Guigo R."/>
            <person name="Gustafson E.A."/>
            <person name="Haerty W."/>
            <person name="Hahn M.W."/>
            <person name="Halligan D.L."/>
            <person name="Halpern A.L."/>
            <person name="Halter G.M."/>
            <person name="Han M.V."/>
            <person name="Heger A."/>
            <person name="Hillier L."/>
            <person name="Hinrichs A.S."/>
            <person name="Holmes I."/>
            <person name="Hoskins R.A."/>
            <person name="Hubisz M.J."/>
            <person name="Hultmark D."/>
            <person name="Huntley M.A."/>
            <person name="Jaffe D.B."/>
            <person name="Jagadeeshan S."/>
            <person name="Jeck W.R."/>
            <person name="Johnson J."/>
            <person name="Jones C.D."/>
            <person name="Jordan W.C."/>
            <person name="Karpen G.H."/>
            <person name="Kataoka E."/>
            <person name="Keightley P.D."/>
            <person name="Kheradpour P."/>
            <person name="Kirkness E.F."/>
            <person name="Koerich L.B."/>
            <person name="Kristiansen K."/>
            <person name="Kudrna D."/>
            <person name="Kulathinal R.J."/>
            <person name="Kumar S."/>
            <person name="Kwok R."/>
            <person name="Lander E."/>
            <person name="Langley C.H."/>
            <person name="Lapoint R."/>
            <person name="Lazzaro B.P."/>
            <person name="Lee S.J."/>
            <person name="Levesque L."/>
            <person name="Li R."/>
            <person name="Lin C.F."/>
            <person name="Lin M.F."/>
            <person name="Lindblad-Toh K."/>
            <person name="Llopart A."/>
            <person name="Long M."/>
            <person name="Low L."/>
            <person name="Lozovsky E."/>
            <person name="Lu J."/>
            <person name="Luo M."/>
            <person name="Machado C.A."/>
            <person name="Makalowski W."/>
            <person name="Marzo M."/>
            <person name="Matsuda M."/>
            <person name="Matzkin L."/>
            <person name="McAllister B."/>
            <person name="McBride C.S."/>
            <person name="McKernan B."/>
            <person name="McKernan K."/>
            <person name="Mendez-Lago M."/>
            <person name="Minx P."/>
            <person name="Mollenhauer M.U."/>
            <person name="Montooth K."/>
            <person name="Mount S.M."/>
            <person name="Mu X."/>
            <person name="Myers E."/>
            <person name="Negre B."/>
            <person name="Newfeld S."/>
            <person name="Nielsen R."/>
            <person name="Noor M.A."/>
            <person name="O'Grady P."/>
            <person name="Pachter L."/>
            <person name="Papaceit M."/>
            <person name="Parisi M.J."/>
            <person name="Parisi M."/>
            <person name="Parts L."/>
            <person name="Pedersen J.S."/>
            <person name="Pesole G."/>
            <person name="Phillippy A.M."/>
            <person name="Ponting C.P."/>
            <person name="Pop M."/>
            <person name="Porcelli D."/>
            <person name="Powell J.R."/>
            <person name="Prohaska S."/>
            <person name="Pruitt K."/>
            <person name="Puig M."/>
            <person name="Quesneville H."/>
            <person name="Ram K.R."/>
            <person name="Rand D."/>
            <person name="Rasmussen M.D."/>
            <person name="Reed L.K."/>
            <person name="Reenan R."/>
            <person name="Reily A."/>
            <person name="Remington K.A."/>
            <person name="Rieger T.T."/>
            <person name="Ritchie M.G."/>
            <person name="Robin C."/>
            <person name="Rogers Y.H."/>
            <person name="Rohde C."/>
            <person name="Rozas J."/>
            <person name="Rubenfield M.J."/>
            <person name="Ruiz A."/>
            <person name="Russo S."/>
            <person name="Salzberg S.L."/>
            <person name="Sanchez-Gracia A."/>
            <person name="Saranga D.J."/>
            <person name="Sato H."/>
            <person name="Schaeffer S.W."/>
            <person name="Schatz M.C."/>
            <person name="Schlenke T."/>
            <person name="Schwartz R."/>
            <person name="Segarra C."/>
            <person name="Singh R.S."/>
            <person name="Sirot L."/>
            <person name="Sirota M."/>
            <person name="Sisneros N.B."/>
            <person name="Smith C.D."/>
            <person name="Smith T.F."/>
            <person name="Spieth J."/>
            <person name="Stage D.E."/>
            <person name="Stark A."/>
            <person name="Stephan W."/>
            <person name="Strausberg R.L."/>
            <person name="Strempel S."/>
            <person name="Sturgill D."/>
            <person name="Sutton G."/>
            <person name="Sutton G.G."/>
            <person name="Tao W."/>
            <person name="Teichmann S."/>
            <person name="Tobari Y.N."/>
            <person name="Tomimura Y."/>
            <person name="Tsolas J.M."/>
            <person name="Valente V.L."/>
            <person name="Venter E."/>
            <person name="Venter J.C."/>
            <person name="Vicario S."/>
            <person name="Vieira F.G."/>
            <person name="Vilella A.J."/>
            <person name="Villasante A."/>
            <person name="Walenz B."/>
            <person name="Wang J."/>
            <person name="Wasserman M."/>
            <person name="Watts T."/>
            <person name="Wilson D."/>
            <person name="Wilson R.K."/>
            <person name="Wing R.A."/>
            <person name="Wolfner M.F."/>
            <person name="Wong A."/>
            <person name="Wong G.K."/>
            <person name="Wu C.I."/>
            <person name="Wu G."/>
            <person name="Yamamoto D."/>
            <person name="Yang H.P."/>
            <person name="Yang S.P."/>
            <person name="Yorke J.A."/>
            <person name="Yoshida K."/>
            <person name="Zdobnov E."/>
            <person name="Zhang P."/>
            <person name="Zhang Y."/>
            <person name="Zimin A.V."/>
            <person name="Baldwin J."/>
            <person name="Abdouelleil A."/>
            <person name="Abdulkadir J."/>
            <person name="Abebe A."/>
            <person name="Abera B."/>
            <person name="Abreu J."/>
            <person name="Acer S.C."/>
            <person name="Aftuck L."/>
            <person name="Alexander A."/>
            <person name="An P."/>
            <person name="Anderson E."/>
            <person name="Anderson S."/>
            <person name="Arachi H."/>
            <person name="Azer M."/>
            <person name="Bachantsang P."/>
            <person name="Barry A."/>
            <person name="Bayul T."/>
            <person name="Berlin A."/>
            <person name="Bessette D."/>
            <person name="Bloom T."/>
            <person name="Blye J."/>
            <person name="Boguslavskiy L."/>
            <person name="Bonnet C."/>
            <person name="Boukhgalter B."/>
            <person name="Bourzgui I."/>
            <person name="Brown A."/>
            <person name="Cahill P."/>
            <person name="Channer S."/>
            <person name="Cheshatsang Y."/>
            <person name="Chuda L."/>
            <person name="Citroen M."/>
            <person name="Collymore A."/>
            <person name="Cooke P."/>
            <person name="Costello M."/>
            <person name="D'Aco K."/>
            <person name="Daza R."/>
            <person name="De Haan G."/>
            <person name="DeGray S."/>
            <person name="DeMaso C."/>
            <person name="Dhargay N."/>
            <person name="Dooley K."/>
            <person name="Dooley E."/>
            <person name="Doricent M."/>
            <person name="Dorje P."/>
            <person name="Dorjee K."/>
            <person name="Dupes A."/>
            <person name="Elong R."/>
            <person name="Falk J."/>
            <person name="Farina A."/>
            <person name="Faro S."/>
            <person name="Ferguson D."/>
            <person name="Fisher S."/>
            <person name="Foley C.D."/>
            <person name="Franke A."/>
            <person name="Friedrich D."/>
            <person name="Gadbois L."/>
            <person name="Gearin G."/>
            <person name="Gearin C.R."/>
            <person name="Giannoukos G."/>
            <person name="Goode T."/>
            <person name="Graham J."/>
            <person name="Grandbois E."/>
            <person name="Grewal S."/>
            <person name="Gyaltsen K."/>
            <person name="Hafez N."/>
            <person name="Hagos B."/>
            <person name="Hall J."/>
            <person name="Henson C."/>
            <person name="Hollinger A."/>
            <person name="Honan T."/>
            <person name="Huard M.D."/>
            <person name="Hughes L."/>
            <person name="Hurhula B."/>
            <person name="Husby M.E."/>
            <person name="Kamat A."/>
            <person name="Kanga B."/>
            <person name="Kashin S."/>
            <person name="Khazanovich D."/>
            <person name="Kisner P."/>
            <person name="Lance K."/>
            <person name="Lara M."/>
            <person name="Lee W."/>
            <person name="Lennon N."/>
            <person name="Letendre F."/>
            <person name="LeVine R."/>
            <person name="Lipovsky A."/>
            <person name="Liu X."/>
            <person name="Liu J."/>
            <person name="Liu S."/>
            <person name="Lokyitsang T."/>
            <person name="Lokyitsang Y."/>
            <person name="Lubonja R."/>
            <person name="Lui A."/>
            <person name="MacDonald P."/>
            <person name="Magnisalis V."/>
            <person name="Maru K."/>
            <person name="Matthews C."/>
            <person name="McCusker W."/>
            <person name="McDonough S."/>
            <person name="Mehta T."/>
            <person name="Meldrim J."/>
            <person name="Meneus L."/>
            <person name="Mihai O."/>
            <person name="Mihalev A."/>
            <person name="Mihova T."/>
            <person name="Mittelman R."/>
            <person name="Mlenga V."/>
            <person name="Montmayeur A."/>
            <person name="Mulrain L."/>
            <person name="Navidi A."/>
            <person name="Naylor J."/>
            <person name="Negash T."/>
            <person name="Nguyen T."/>
            <person name="Nguyen N."/>
            <person name="Nicol R."/>
            <person name="Norbu C."/>
            <person name="Norbu N."/>
            <person name="Novod N."/>
            <person name="O'Neill B."/>
            <person name="Osman S."/>
            <person name="Markiewicz E."/>
            <person name="Oyono O.L."/>
            <person name="Patti C."/>
            <person name="Phunkhang P."/>
            <person name="Pierre F."/>
            <person name="Priest M."/>
            <person name="Raghuraman S."/>
            <person name="Rege F."/>
            <person name="Reyes R."/>
            <person name="Rise C."/>
            <person name="Rogov P."/>
            <person name="Ross K."/>
            <person name="Ryan E."/>
            <person name="Settipalli S."/>
            <person name="Shea T."/>
            <person name="Sherpa N."/>
            <person name="Shi L."/>
            <person name="Shih D."/>
            <person name="Sparrow T."/>
            <person name="Spaulding J."/>
            <person name="Stalker J."/>
            <person name="Stange-Thomann N."/>
            <person name="Stavropoulos S."/>
            <person name="Stone C."/>
            <person name="Strader C."/>
            <person name="Tesfaye S."/>
            <person name="Thomson T."/>
            <person name="Thoulutsang Y."/>
            <person name="Thoulutsang D."/>
            <person name="Topham K."/>
            <person name="Topping I."/>
            <person name="Tsamla T."/>
            <person name="Vassiliev H."/>
            <person name="Vo A."/>
            <person name="Wangchuk T."/>
            <person name="Wangdi T."/>
            <person name="Weiand M."/>
            <person name="Wilkinson J."/>
            <person name="Wilson A."/>
            <person name="Yadav S."/>
            <person name="Young G."/>
            <person name="Yu Q."/>
            <person name="Zembek L."/>
            <person name="Zhong D."/>
            <person name="Zimmer A."/>
            <person name="Zwirko Z."/>
            <person name="Jaffe D.B."/>
            <person name="Alvarez P."/>
            <person name="Brockman W."/>
            <person name="Butler J."/>
            <person name="Chin C."/>
            <person name="Gnerre S."/>
            <person name="Grabherr M."/>
            <person name="Kleber M."/>
            <person name="Mauceli E."/>
            <person name="MacCallum I."/>
        </authorList>
    </citation>
    <scope>NUCLEOTIDE SEQUENCE [LARGE SCALE GENOMIC DNA]</scope>
    <source>
        <strain evidence="12">Tai18E2 / Tucson 14021-0261.01</strain>
    </source>
</reference>
<feature type="coiled-coil region" evidence="8">
    <location>
        <begin position="337"/>
        <end position="377"/>
    </location>
</feature>
<name>B4P1F6_DROYA</name>
<feature type="region of interest" description="Disordered" evidence="9">
    <location>
        <begin position="2016"/>
        <end position="2053"/>
    </location>
</feature>
<keyword evidence="2 7" id="KW-0547">Nucleotide-binding</keyword>
<feature type="coiled-coil region" evidence="8">
    <location>
        <begin position="2211"/>
        <end position="2271"/>
    </location>
</feature>
<dbReference type="GO" id="GO:0008017">
    <property type="term" value="F:microtubule binding"/>
    <property type="evidence" value="ECO:0007669"/>
    <property type="project" value="InterPro"/>
</dbReference>
<feature type="compositionally biased region" description="Polar residues" evidence="9">
    <location>
        <begin position="798"/>
        <end position="807"/>
    </location>
</feature>
<dbReference type="PROSITE" id="PS00411">
    <property type="entry name" value="KINESIN_MOTOR_1"/>
    <property type="match status" value="1"/>
</dbReference>
<dbReference type="HOGENOM" id="CLU_231123_0_0_1"/>
<evidence type="ECO:0000313" key="12">
    <source>
        <dbReference type="Proteomes" id="UP000002282"/>
    </source>
</evidence>
<sequence>MSAKNASSIQVCIKVRPCEPGLTSLWQVKESRSIQLVDSQAEPCVFDYVFDEGANNQEVFDRMARHIVHACMQGFNGTIFAYGQTSSGKTYTMMGDGQNPGVMVLAAKEIFQQISSETERDFLLRVGYIEIYNEKIYDLLNKKNQDLKIHESGNGIVNVNCEECIITSEEDLLRLLCMGNKERTVGETNMNERSSRSHAIFRIIIESRKSDRSDDDAVIQSVLNLVDLAGSERADQTGARGARLKEGGHINKSLLFLSNVIKNLSENVDNKFISFRDSKLTRILQASLGGNALTSIICTIKPSIMEESQSTLSFATRAKKIRIKPQVNEMVSDATMMKRLEREIKVLKDKLAEEERKNESQLKVQDLERRIKRDMHKIISSQSLSDKGQQKRRRTWCPTASGSHLEPAETGITDERHVQFPKVSHLPKPVFFPTSNAAKRWDNIPKTINILGSLDIGDVSNSISEEFLPAECIDFGSPRPDVYKPTLIGKQLPDLTLTPMGPLTVEKIKKEIQDLQMFTSLEKHFEVECEEVQGLKEKLAEVTAQRDHLEQGSLAEKERNDALQEEVTSLTAANKAANLKISNLEVQLSTLEQTVARLKVENQEAVGLEFEFEAHKKSSKLRVDDLLSALSEKELTIESLQKSLDNLSRDVLRNSKEDQMLSIVLEPEDTAGDDSTCKKCEQLEKLIADLESKNNSCECDQLRSEIVSVCDKLESMESAFNLASAEVTQKTSDCERLSQELSASQMDVGQLQERFDTLEQQWHAQQVDMKDMRDHHEIVQEKYQDMQEKNEHLERRASASSTEVQRLQKDNTNLQAENKDLKEQAEEYQSMLKKAQTPESHVETLQIQNQELKAKITELEKNFKEMEREYDCLSNELMESVQENDALLRQLKNRPTSLDAESMRSFGISTGFSEKEQEINLDKNLLHQFVKLSESIQQIELQHHSGICRLFRANQMEVQGQSEPGLKLCLESAEYIEEDTLDSDTTESICLKGFLKRHRFQITRLSQEHVEMGEEKRLLDIISQLKQEIEEKTALMEVTEANINEMQEQMNDLKSTLLEKSVIVNKVEDYQRQIESLEKQNAEMTMVYEELQDRVTRESSMSESLLRVPPDEDTLPGCPTSPGRRDQEVATLKTSITELQYQVCGLQSELENQSRQIQLKDGNLAELQTDFEEMSERCLSMEVKLAELQADAKQKQELLDRQAQKLSDDLRLIDQLQEKNAQLVEQSLKATESLNLAEAKPDQMQLSSQYESQIEELNQLLKATKEELSDVRMIKDNEISALRTEFLLKIETSEKENQAKFIDELQETKDRYESNVDALKEQLLQAGEKLSSVTASCQAELEGLKSALQENISQAEEARNHLVIQHQAEMETIRETLKDKLAEARSQQSKMEDAFKAEISDVRATLKEQLTQTEEERDKASSKLEEVKKSLEQMISDRSAMSDTITKLEKTRAEQDLAFNKLKMDNIEFEKQCSKTQEQLQMQSLTLDQNSSEIQAHIKQLDLIVASSNKKITELQEKCDQQVLDLDNIRMEKLSLESEIQKAKVEHFSTLDKLQEVQAEIIVLSNRNETEKSDFTTKFEIFTSKITDLEEALKEAELKIVLYDDLVSQHERLKICLAEANELSSNLQKKVESLQSELIDLQKGISSRDVEVEELRTELKNVMDAKTTASSDKMTLVTQLQEVEEQMAAQAKKFIRDTAELKGSISELQLKLNSLQETKDKLESGNEELKVKLRNSENLRGMWEEENKVSVSLKEKLVKLEEAKSNLEQQLQASKSEICQRFTDLTHEVELGRNTIRELTKECENLRSNLGEQDSKDLIILDLQETKQQLEKELTTLREKEEDNARLKAQLTSNEAKFAALQEDFSKLHLVVDESNIKNLALVQKLDDMTRECEKLRLDMQSKETTIQTEREHLNNQVFNLNEQNRIQEEKLRMLNDNGSKLQELMQECEQLQSTLKSKEASFRAEVERMDCTISSLLEDKRALEEKLCSVNDIVAKLEAELDTLQAHKVNPNNASFESIASHGSPGAPAARKRLDRNSGPRKSITSESEIRKNRRISVHDERRQSYWNDVREIGIMTDPVDNNCSCAELNSKLQDCQRELFIRESQVTALNMELKHHPLKDENAQLKKRVLEEQEKARSDQKRLKMKLQDLNAKISDLTDAAALSKEPGSNQKAQAAKSVTVPAQTQTESDLEAILEKTNIKYQDAVRLLRSRYNLIKELEEKLRQNENKDTSNITLLSAGQTSALKAQCESQKKEISTIKNKYETAKRVLAMRLEELNVLREKVAKYETATSAK</sequence>
<dbReference type="Proteomes" id="UP000002282">
    <property type="component" value="Chromosome 2L"/>
</dbReference>
<feature type="binding site" evidence="7">
    <location>
        <begin position="83"/>
        <end position="90"/>
    </location>
    <ligand>
        <name>ATP</name>
        <dbReference type="ChEBI" id="CHEBI:30616"/>
    </ligand>
</feature>
<dbReference type="EMBL" id="CM000157">
    <property type="protein sequence ID" value="EDW88063.2"/>
    <property type="molecule type" value="Genomic_DNA"/>
</dbReference>
<feature type="domain" description="Kinesin motor" evidence="10">
    <location>
        <begin position="8"/>
        <end position="321"/>
    </location>
</feature>
<dbReference type="PANTHER" id="PTHR47968">
    <property type="entry name" value="CENTROMERE PROTEIN E"/>
    <property type="match status" value="1"/>
</dbReference>
<dbReference type="InterPro" id="IPR001752">
    <property type="entry name" value="Kinesin_motor_dom"/>
</dbReference>
<dbReference type="Gene3D" id="3.40.850.10">
    <property type="entry name" value="Kinesin motor domain"/>
    <property type="match status" value="1"/>
</dbReference>
<dbReference type="FunFam" id="3.40.850.10:FF:000093">
    <property type="entry name" value="CENP-meta, isoform C"/>
    <property type="match status" value="1"/>
</dbReference>
<comment type="subcellular location">
    <subcellularLocation>
        <location evidence="1">Cytoplasm</location>
        <location evidence="1">Cytoskeleton</location>
    </subcellularLocation>
</comment>
<dbReference type="GO" id="GO:0003777">
    <property type="term" value="F:microtubule motor activity"/>
    <property type="evidence" value="ECO:0007669"/>
    <property type="project" value="InterPro"/>
</dbReference>
<dbReference type="eggNOG" id="KOG0242">
    <property type="taxonomic scope" value="Eukaryota"/>
</dbReference>
<feature type="coiled-coil region" evidence="8">
    <location>
        <begin position="1498"/>
        <end position="1644"/>
    </location>
</feature>
<dbReference type="SUPFAM" id="SSF52540">
    <property type="entry name" value="P-loop containing nucleoside triphosphate hydrolases"/>
    <property type="match status" value="1"/>
</dbReference>
<accession>B4P1F6</accession>
<dbReference type="OrthoDB" id="21525at2759"/>
<feature type="region of interest" description="Disordered" evidence="9">
    <location>
        <begin position="1098"/>
        <end position="1125"/>
    </location>
</feature>
<feature type="coiled-coil region" evidence="8">
    <location>
        <begin position="1698"/>
        <end position="1987"/>
    </location>
</feature>
<evidence type="ECO:0000256" key="3">
    <source>
        <dbReference type="ARBA" id="ARBA00022840"/>
    </source>
</evidence>
<keyword evidence="5 7" id="KW-0505">Motor protein</keyword>
<dbReference type="SMR" id="B4P1F6"/>
<dbReference type="PROSITE" id="PS50067">
    <property type="entry name" value="KINESIN_MOTOR_2"/>
    <property type="match status" value="1"/>
</dbReference>
<dbReference type="InterPro" id="IPR027417">
    <property type="entry name" value="P-loop_NTPase"/>
</dbReference>
<proteinExistence type="inferred from homology"/>
<dbReference type="InterPro" id="IPR027640">
    <property type="entry name" value="Kinesin-like_fam"/>
</dbReference>